<gene>
    <name evidence="1" type="ORF">PCOR1329_LOCUS46006</name>
</gene>
<organism evidence="1 2">
    <name type="scientific">Prorocentrum cordatum</name>
    <dbReference type="NCBI Taxonomy" id="2364126"/>
    <lineage>
        <taxon>Eukaryota</taxon>
        <taxon>Sar</taxon>
        <taxon>Alveolata</taxon>
        <taxon>Dinophyceae</taxon>
        <taxon>Prorocentrales</taxon>
        <taxon>Prorocentraceae</taxon>
        <taxon>Prorocentrum</taxon>
    </lineage>
</organism>
<keyword evidence="2" id="KW-1185">Reference proteome</keyword>
<name>A0ABN9U9B7_9DINO</name>
<protein>
    <submittedName>
        <fullName evidence="1">Uncharacterized protein</fullName>
    </submittedName>
</protein>
<proteinExistence type="predicted"/>
<comment type="caution">
    <text evidence="1">The sequence shown here is derived from an EMBL/GenBank/DDBJ whole genome shotgun (WGS) entry which is preliminary data.</text>
</comment>
<reference evidence="1" key="1">
    <citation type="submission" date="2023-10" db="EMBL/GenBank/DDBJ databases">
        <authorList>
            <person name="Chen Y."/>
            <person name="Shah S."/>
            <person name="Dougan E. K."/>
            <person name="Thang M."/>
            <person name="Chan C."/>
        </authorList>
    </citation>
    <scope>NUCLEOTIDE SEQUENCE [LARGE SCALE GENOMIC DNA]</scope>
</reference>
<evidence type="ECO:0000313" key="1">
    <source>
        <dbReference type="EMBL" id="CAK0855208.1"/>
    </source>
</evidence>
<dbReference type="Proteomes" id="UP001189429">
    <property type="component" value="Unassembled WGS sequence"/>
</dbReference>
<sequence length="184" mass="19995">MDAVSQPAVGARRPDGHGSVSFVLCVTEQHVCSASGHPCRSDSCNGGRGHYVLRAPASVPRAEVARRAGLAGQDTFDKEALWLEFCGWKASATQYASALRLYGHGCTVHRLDSWPPAHANVDAFVVLFRSVASLSRYVSHSQSTLQWTRFSLGALSDTNRIVRGAEKTGRASRRLKIRDTAEQT</sequence>
<accession>A0ABN9U9B7</accession>
<evidence type="ECO:0000313" key="2">
    <source>
        <dbReference type="Proteomes" id="UP001189429"/>
    </source>
</evidence>
<dbReference type="EMBL" id="CAUYUJ010015528">
    <property type="protein sequence ID" value="CAK0855208.1"/>
    <property type="molecule type" value="Genomic_DNA"/>
</dbReference>